<reference evidence="9" key="1">
    <citation type="submission" date="2023-03" db="EMBL/GenBank/DDBJ databases">
        <title>Massive genome expansion in bonnet fungi (Mycena s.s.) driven by repeated elements and novel gene families across ecological guilds.</title>
        <authorList>
            <consortium name="Lawrence Berkeley National Laboratory"/>
            <person name="Harder C.B."/>
            <person name="Miyauchi S."/>
            <person name="Viragh M."/>
            <person name="Kuo A."/>
            <person name="Thoen E."/>
            <person name="Andreopoulos B."/>
            <person name="Lu D."/>
            <person name="Skrede I."/>
            <person name="Drula E."/>
            <person name="Henrissat B."/>
            <person name="Morin E."/>
            <person name="Kohler A."/>
            <person name="Barry K."/>
            <person name="LaButti K."/>
            <person name="Morin E."/>
            <person name="Salamov A."/>
            <person name="Lipzen A."/>
            <person name="Mereny Z."/>
            <person name="Hegedus B."/>
            <person name="Baldrian P."/>
            <person name="Stursova M."/>
            <person name="Weitz H."/>
            <person name="Taylor A."/>
            <person name="Grigoriev I.V."/>
            <person name="Nagy L.G."/>
            <person name="Martin F."/>
            <person name="Kauserud H."/>
        </authorList>
    </citation>
    <scope>NUCLEOTIDE SEQUENCE</scope>
    <source>
        <strain evidence="9">9144</strain>
    </source>
</reference>
<dbReference type="AlphaFoldDB" id="A0AAD6UKI7"/>
<dbReference type="InterPro" id="IPR032805">
    <property type="entry name" value="Wax_synthase_dom"/>
</dbReference>
<feature type="domain" description="Wax synthase" evidence="8">
    <location>
        <begin position="225"/>
        <end position="311"/>
    </location>
</feature>
<dbReference type="PANTHER" id="PTHR31595:SF67">
    <property type="entry name" value="WAX SYNTHASE DOMAIN-CONTAINING PROTEIN"/>
    <property type="match status" value="1"/>
</dbReference>
<comment type="caution">
    <text evidence="9">The sequence shown here is derived from an EMBL/GenBank/DDBJ whole genome shotgun (WGS) entry which is preliminary data.</text>
</comment>
<dbReference type="Proteomes" id="UP001219525">
    <property type="component" value="Unassembled WGS sequence"/>
</dbReference>
<comment type="similarity">
    <text evidence="2">Belongs to the wax synthase family.</text>
</comment>
<dbReference type="GO" id="GO:0008374">
    <property type="term" value="F:O-acyltransferase activity"/>
    <property type="evidence" value="ECO:0007669"/>
    <property type="project" value="InterPro"/>
</dbReference>
<organism evidence="9 10">
    <name type="scientific">Mycena pura</name>
    <dbReference type="NCBI Taxonomy" id="153505"/>
    <lineage>
        <taxon>Eukaryota</taxon>
        <taxon>Fungi</taxon>
        <taxon>Dikarya</taxon>
        <taxon>Basidiomycota</taxon>
        <taxon>Agaricomycotina</taxon>
        <taxon>Agaricomycetes</taxon>
        <taxon>Agaricomycetidae</taxon>
        <taxon>Agaricales</taxon>
        <taxon>Marasmiineae</taxon>
        <taxon>Mycenaceae</taxon>
        <taxon>Mycena</taxon>
    </lineage>
</organism>
<keyword evidence="4 7" id="KW-0812">Transmembrane</keyword>
<evidence type="ECO:0000256" key="7">
    <source>
        <dbReference type="SAM" id="Phobius"/>
    </source>
</evidence>
<evidence type="ECO:0000256" key="2">
    <source>
        <dbReference type="ARBA" id="ARBA00007282"/>
    </source>
</evidence>
<evidence type="ECO:0000256" key="4">
    <source>
        <dbReference type="ARBA" id="ARBA00022692"/>
    </source>
</evidence>
<dbReference type="PANTHER" id="PTHR31595">
    <property type="entry name" value="LONG-CHAIN-ALCOHOL O-FATTY-ACYLTRANSFERASE 3-RELATED"/>
    <property type="match status" value="1"/>
</dbReference>
<gene>
    <name evidence="9" type="ORF">GGX14DRAFT_610545</name>
</gene>
<evidence type="ECO:0000256" key="1">
    <source>
        <dbReference type="ARBA" id="ARBA00004141"/>
    </source>
</evidence>
<dbReference type="GO" id="GO:0006629">
    <property type="term" value="P:lipid metabolic process"/>
    <property type="evidence" value="ECO:0007669"/>
    <property type="project" value="InterPro"/>
</dbReference>
<accession>A0AAD6UKI7</accession>
<evidence type="ECO:0000256" key="6">
    <source>
        <dbReference type="ARBA" id="ARBA00023136"/>
    </source>
</evidence>
<dbReference type="Pfam" id="PF13813">
    <property type="entry name" value="MBOAT_2"/>
    <property type="match status" value="1"/>
</dbReference>
<keyword evidence="5 7" id="KW-1133">Transmembrane helix</keyword>
<proteinExistence type="inferred from homology"/>
<feature type="transmembrane region" description="Helical" evidence="7">
    <location>
        <begin position="305"/>
        <end position="328"/>
    </location>
</feature>
<dbReference type="EMBL" id="JARJCW010000186">
    <property type="protein sequence ID" value="KAJ7187695.1"/>
    <property type="molecule type" value="Genomic_DNA"/>
</dbReference>
<sequence length="399" mass="44620">MPLNIFVWTPFPYAYFALYSACIFAAVVVRPNPLRRLFFVPLIALSWRLLYDGQAGYLTSQLWFGWLPAASDYILLTDVQREFHRMEDSTGRRLRRSERSSRPIEHSSLLLRIKWALDLFLNARGIGWAHALRHLRTLHRAPRATFLALQIARLCTALLLSDLANLHARWNPAFCARLGMASAGLAWRVVSPVGWAVSAASAMSLPHYTASIVAVALGLSRPQDWPPLFGGLADVVSVRKFWARGWHQLLRRSLSAHGKWLSTTLRLSPRSRLSLCVHICTAFFLSGLVHYLGERVPLRRVGAHSGSLVFFGIQPVGIALETLFCFLATKAGAGDALPAVLCRALGLVWVLVWFALTLPIMQDPLIRAGELDARVDVSLIMRVWRGSWRLAPGQLCPSM</sequence>
<comment type="subcellular location">
    <subcellularLocation>
        <location evidence="1">Membrane</location>
        <topology evidence="1">Multi-pass membrane protein</topology>
    </subcellularLocation>
</comment>
<evidence type="ECO:0000256" key="5">
    <source>
        <dbReference type="ARBA" id="ARBA00022989"/>
    </source>
</evidence>
<name>A0AAD6UKI7_9AGAR</name>
<dbReference type="GO" id="GO:0016020">
    <property type="term" value="C:membrane"/>
    <property type="evidence" value="ECO:0007669"/>
    <property type="project" value="UniProtKB-SubCell"/>
</dbReference>
<keyword evidence="6 7" id="KW-0472">Membrane</keyword>
<feature type="transmembrane region" description="Helical" evidence="7">
    <location>
        <begin position="273"/>
        <end position="293"/>
    </location>
</feature>
<evidence type="ECO:0000259" key="8">
    <source>
        <dbReference type="Pfam" id="PF13813"/>
    </source>
</evidence>
<keyword evidence="3 9" id="KW-0808">Transferase</keyword>
<feature type="transmembrane region" description="Helical" evidence="7">
    <location>
        <begin position="340"/>
        <end position="361"/>
    </location>
</feature>
<evidence type="ECO:0000256" key="3">
    <source>
        <dbReference type="ARBA" id="ARBA00022679"/>
    </source>
</evidence>
<keyword evidence="10" id="KW-1185">Reference proteome</keyword>
<feature type="transmembrane region" description="Helical" evidence="7">
    <location>
        <begin position="12"/>
        <end position="29"/>
    </location>
</feature>
<evidence type="ECO:0000313" key="9">
    <source>
        <dbReference type="EMBL" id="KAJ7187695.1"/>
    </source>
</evidence>
<evidence type="ECO:0000313" key="10">
    <source>
        <dbReference type="Proteomes" id="UP001219525"/>
    </source>
</evidence>
<dbReference type="InterPro" id="IPR044851">
    <property type="entry name" value="Wax_synthase"/>
</dbReference>
<protein>
    <submittedName>
        <fullName evidence="9">Membrane bound O-acyl transferase family-domain-containing protein</fullName>
    </submittedName>
</protein>